<dbReference type="RefSeq" id="WP_064600973.1">
    <property type="nucleotide sequence ID" value="NZ_CP134782.1"/>
</dbReference>
<dbReference type="Pfam" id="PF00107">
    <property type="entry name" value="ADH_zinc_N"/>
    <property type="match status" value="1"/>
</dbReference>
<dbReference type="InterPro" id="IPR036291">
    <property type="entry name" value="NAD(P)-bd_dom_sf"/>
</dbReference>
<dbReference type="GO" id="GO:0035925">
    <property type="term" value="F:mRNA 3'-UTR AU-rich region binding"/>
    <property type="evidence" value="ECO:0007669"/>
    <property type="project" value="TreeGrafter"/>
</dbReference>
<dbReference type="GO" id="GO:0005829">
    <property type="term" value="C:cytosol"/>
    <property type="evidence" value="ECO:0007669"/>
    <property type="project" value="TreeGrafter"/>
</dbReference>
<keyword evidence="5" id="KW-1185">Reference proteome</keyword>
<keyword evidence="1" id="KW-0521">NADP</keyword>
<dbReference type="AlphaFoldDB" id="A0A1B7KYW4"/>
<dbReference type="STRING" id="1691903.A9B99_15935"/>
<dbReference type="PANTHER" id="PTHR48106">
    <property type="entry name" value="QUINONE OXIDOREDUCTASE PIG3-RELATED"/>
    <property type="match status" value="1"/>
</dbReference>
<dbReference type="Pfam" id="PF08240">
    <property type="entry name" value="ADH_N"/>
    <property type="match status" value="1"/>
</dbReference>
<gene>
    <name evidence="4" type="ORF">A9B99_15935</name>
</gene>
<dbReference type="Gene3D" id="3.90.180.10">
    <property type="entry name" value="Medium-chain alcohol dehydrogenases, catalytic domain"/>
    <property type="match status" value="1"/>
</dbReference>
<accession>A0A1B7KYW4</accession>
<dbReference type="GO" id="GO:0070402">
    <property type="term" value="F:NADPH binding"/>
    <property type="evidence" value="ECO:0007669"/>
    <property type="project" value="TreeGrafter"/>
</dbReference>
<dbReference type="OrthoDB" id="9785812at2"/>
<dbReference type="GO" id="GO:0003960">
    <property type="term" value="F:quinone reductase (NADPH) activity"/>
    <property type="evidence" value="ECO:0007669"/>
    <property type="project" value="InterPro"/>
</dbReference>
<evidence type="ECO:0000256" key="2">
    <source>
        <dbReference type="ARBA" id="ARBA00023002"/>
    </source>
</evidence>
<feature type="domain" description="Enoyl reductase (ER)" evidence="3">
    <location>
        <begin position="11"/>
        <end position="322"/>
    </location>
</feature>
<dbReference type="InterPro" id="IPR020843">
    <property type="entry name" value="ER"/>
</dbReference>
<organism evidence="4 5">
    <name type="scientific">Mangrovibacter phragmitis</name>
    <dbReference type="NCBI Taxonomy" id="1691903"/>
    <lineage>
        <taxon>Bacteria</taxon>
        <taxon>Pseudomonadati</taxon>
        <taxon>Pseudomonadota</taxon>
        <taxon>Gammaproteobacteria</taxon>
        <taxon>Enterobacterales</taxon>
        <taxon>Enterobacteriaceae</taxon>
        <taxon>Mangrovibacter</taxon>
    </lineage>
</organism>
<comment type="caution">
    <text evidence="4">The sequence shown here is derived from an EMBL/GenBank/DDBJ whole genome shotgun (WGS) entry which is preliminary data.</text>
</comment>
<evidence type="ECO:0000256" key="1">
    <source>
        <dbReference type="ARBA" id="ARBA00022857"/>
    </source>
</evidence>
<evidence type="ECO:0000313" key="4">
    <source>
        <dbReference type="EMBL" id="OAT75352.1"/>
    </source>
</evidence>
<dbReference type="InterPro" id="IPR011032">
    <property type="entry name" value="GroES-like_sf"/>
</dbReference>
<protein>
    <submittedName>
        <fullName evidence="4">Alcohol dehydrogenase</fullName>
    </submittedName>
</protein>
<evidence type="ECO:0000313" key="5">
    <source>
        <dbReference type="Proteomes" id="UP000078225"/>
    </source>
</evidence>
<sequence length="324" mass="33965">MPTAIIISQPGGPEVLHATEIEIKDPSPDEVQIRHEVIGVNFVDIYYRSGLYPLPSSPAIPGFEGSGIVTAAGHNVRGFAPGDRVAYTGSPMGAYAEIRNIPASRLVRIPQNIDIRTAGSAMLRGLTAHMLLHKVRDVKEGDWILVHSAAGGLGQIVTRWATMKGARVIGTTGSADKVKIAQAAGAKEVLLHTDTAWADKVREISDGRGVHLAIDGIGGSTLSTTLSVVRPFGTAASLGQPAGPIPPVRVEELGFARSIALMRPSSMAYADDAELYAQGARDLISALQNGLINPVGAQYPLTHAAEAHADLEAGRTTGSVILTV</sequence>
<proteinExistence type="predicted"/>
<dbReference type="EMBL" id="LYRP01000048">
    <property type="protein sequence ID" value="OAT75352.1"/>
    <property type="molecule type" value="Genomic_DNA"/>
</dbReference>
<dbReference type="InterPro" id="IPR013149">
    <property type="entry name" value="ADH-like_C"/>
</dbReference>
<dbReference type="PANTHER" id="PTHR48106:SF13">
    <property type="entry name" value="QUINONE OXIDOREDUCTASE-RELATED"/>
    <property type="match status" value="1"/>
</dbReference>
<dbReference type="SUPFAM" id="SSF50129">
    <property type="entry name" value="GroES-like"/>
    <property type="match status" value="1"/>
</dbReference>
<dbReference type="SUPFAM" id="SSF51735">
    <property type="entry name" value="NAD(P)-binding Rossmann-fold domains"/>
    <property type="match status" value="1"/>
</dbReference>
<dbReference type="CDD" id="cd05286">
    <property type="entry name" value="QOR2"/>
    <property type="match status" value="1"/>
</dbReference>
<name>A0A1B7KYW4_9ENTR</name>
<dbReference type="InterPro" id="IPR047618">
    <property type="entry name" value="QOR-like"/>
</dbReference>
<reference evidence="5" key="1">
    <citation type="submission" date="2016-05" db="EMBL/GenBank/DDBJ databases">
        <authorList>
            <person name="Behera P."/>
            <person name="Vaishampayan P."/>
            <person name="Singh N."/>
            <person name="Raina V."/>
            <person name="Suar M."/>
            <person name="Pattnaik A."/>
            <person name="Rastogi G."/>
        </authorList>
    </citation>
    <scope>NUCLEOTIDE SEQUENCE [LARGE SCALE GENOMIC DNA]</scope>
    <source>
        <strain evidence="5">MP23</strain>
    </source>
</reference>
<evidence type="ECO:0000259" key="3">
    <source>
        <dbReference type="SMART" id="SM00829"/>
    </source>
</evidence>
<keyword evidence="2" id="KW-0560">Oxidoreductase</keyword>
<dbReference type="InterPro" id="IPR013154">
    <property type="entry name" value="ADH-like_N"/>
</dbReference>
<dbReference type="Proteomes" id="UP000078225">
    <property type="component" value="Unassembled WGS sequence"/>
</dbReference>
<dbReference type="Gene3D" id="3.40.50.720">
    <property type="entry name" value="NAD(P)-binding Rossmann-like Domain"/>
    <property type="match status" value="1"/>
</dbReference>
<dbReference type="SMART" id="SM00829">
    <property type="entry name" value="PKS_ER"/>
    <property type="match status" value="1"/>
</dbReference>